<feature type="compositionally biased region" description="Low complexity" evidence="1">
    <location>
        <begin position="226"/>
        <end position="247"/>
    </location>
</feature>
<dbReference type="Proteomes" id="UP001501170">
    <property type="component" value="Unassembled WGS sequence"/>
</dbReference>
<gene>
    <name evidence="5" type="ORF">GCM10009855_22760</name>
</gene>
<feature type="region of interest" description="Disordered" evidence="1">
    <location>
        <begin position="224"/>
        <end position="247"/>
    </location>
</feature>
<evidence type="ECO:0000256" key="2">
    <source>
        <dbReference type="SAM" id="Phobius"/>
    </source>
</evidence>
<dbReference type="InterPro" id="IPR058333">
    <property type="entry name" value="DUF8020"/>
</dbReference>
<feature type="chain" id="PRO_5045587238" description="DUF8020 domain-containing protein" evidence="3">
    <location>
        <begin position="31"/>
        <end position="247"/>
    </location>
</feature>
<feature type="transmembrane region" description="Helical" evidence="2">
    <location>
        <begin position="190"/>
        <end position="215"/>
    </location>
</feature>
<evidence type="ECO:0000259" key="4">
    <source>
        <dbReference type="Pfam" id="PF26059"/>
    </source>
</evidence>
<protein>
    <recommendedName>
        <fullName evidence="4">DUF8020 domain-containing protein</fullName>
    </recommendedName>
</protein>
<evidence type="ECO:0000256" key="1">
    <source>
        <dbReference type="SAM" id="MobiDB-lite"/>
    </source>
</evidence>
<feature type="domain" description="DUF8020" evidence="4">
    <location>
        <begin position="38"/>
        <end position="105"/>
    </location>
</feature>
<proteinExistence type="predicted"/>
<feature type="signal peptide" evidence="3">
    <location>
        <begin position="1"/>
        <end position="30"/>
    </location>
</feature>
<evidence type="ECO:0000313" key="5">
    <source>
        <dbReference type="EMBL" id="GAA2382071.1"/>
    </source>
</evidence>
<feature type="transmembrane region" description="Helical" evidence="2">
    <location>
        <begin position="157"/>
        <end position="178"/>
    </location>
</feature>
<sequence length="247" mass="25403">MSVRNAPRAIIAAIAAVAAVLPFLAAPAHAAPNDPRPHARVQSSRDHVIVTVANASVSREDDTLMLRDRSGRVLERFPLTFIAPDDRTYPIDADVSGRTVRLTPSRDLARSSRTDAALLEKVRVADANGYRSKDERDDAALSRLSREVTTGATVSTVIGAALGAVLGGAAGCLFGLAAGPLGCFFAGVPLGATAGAGLGVIISGGVAGAAVLHYFDTVNRPFKDLTPPTSTSPSTTARASAATPSKH</sequence>
<keyword evidence="2" id="KW-0472">Membrane</keyword>
<keyword evidence="3" id="KW-0732">Signal</keyword>
<reference evidence="5 6" key="1">
    <citation type="journal article" date="2019" name="Int. J. Syst. Evol. Microbiol.">
        <title>The Global Catalogue of Microorganisms (GCM) 10K type strain sequencing project: providing services to taxonomists for standard genome sequencing and annotation.</title>
        <authorList>
            <consortium name="The Broad Institute Genomics Platform"/>
            <consortium name="The Broad Institute Genome Sequencing Center for Infectious Disease"/>
            <person name="Wu L."/>
            <person name="Ma J."/>
        </authorList>
    </citation>
    <scope>NUCLEOTIDE SEQUENCE [LARGE SCALE GENOMIC DNA]</scope>
    <source>
        <strain evidence="5 6">JCM 16227</strain>
    </source>
</reference>
<keyword evidence="2" id="KW-1133">Transmembrane helix</keyword>
<dbReference type="RefSeq" id="WP_346076383.1">
    <property type="nucleotide sequence ID" value="NZ_BAAARB010000011.1"/>
</dbReference>
<dbReference type="EMBL" id="BAAARB010000011">
    <property type="protein sequence ID" value="GAA2382071.1"/>
    <property type="molecule type" value="Genomic_DNA"/>
</dbReference>
<evidence type="ECO:0000256" key="3">
    <source>
        <dbReference type="SAM" id="SignalP"/>
    </source>
</evidence>
<comment type="caution">
    <text evidence="5">The sequence shown here is derived from an EMBL/GenBank/DDBJ whole genome shotgun (WGS) entry which is preliminary data.</text>
</comment>
<organism evidence="5 6">
    <name type="scientific">Gordonia cholesterolivorans</name>
    <dbReference type="NCBI Taxonomy" id="559625"/>
    <lineage>
        <taxon>Bacteria</taxon>
        <taxon>Bacillati</taxon>
        <taxon>Actinomycetota</taxon>
        <taxon>Actinomycetes</taxon>
        <taxon>Mycobacteriales</taxon>
        <taxon>Gordoniaceae</taxon>
        <taxon>Gordonia</taxon>
    </lineage>
</organism>
<keyword evidence="6" id="KW-1185">Reference proteome</keyword>
<dbReference type="Pfam" id="PF26059">
    <property type="entry name" value="DUF8020"/>
    <property type="match status" value="1"/>
</dbReference>
<keyword evidence="2" id="KW-0812">Transmembrane</keyword>
<name>A0ABN3HJX1_9ACTN</name>
<accession>A0ABN3HJX1</accession>
<evidence type="ECO:0000313" key="6">
    <source>
        <dbReference type="Proteomes" id="UP001501170"/>
    </source>
</evidence>